<name>A0A6J7C5C1_9ZZZZ</name>
<sequence>MDFIEPKASLPEPGSVIAQAPIFFIVSRSRAQRTFCAVVPLARMAAEVSPMLTPIAVTMPGHTRHSSMVGISVSPEPSPPLGSFCSAAVPACSRAIWRSKRSPAIASIPKVANILRRMS</sequence>
<accession>A0A6J7C5C1</accession>
<dbReference type="AlphaFoldDB" id="A0A6J7C5C1"/>
<reference evidence="1" key="1">
    <citation type="submission" date="2020-05" db="EMBL/GenBank/DDBJ databases">
        <authorList>
            <person name="Chiriac C."/>
            <person name="Salcher M."/>
            <person name="Ghai R."/>
            <person name="Kavagutti S V."/>
        </authorList>
    </citation>
    <scope>NUCLEOTIDE SEQUENCE</scope>
</reference>
<dbReference type="EMBL" id="CAFBIY010000227">
    <property type="protein sequence ID" value="CAB4853276.1"/>
    <property type="molecule type" value="Genomic_DNA"/>
</dbReference>
<proteinExistence type="predicted"/>
<organism evidence="1">
    <name type="scientific">freshwater metagenome</name>
    <dbReference type="NCBI Taxonomy" id="449393"/>
    <lineage>
        <taxon>unclassified sequences</taxon>
        <taxon>metagenomes</taxon>
        <taxon>ecological metagenomes</taxon>
    </lineage>
</organism>
<protein>
    <submittedName>
        <fullName evidence="1">Unannotated protein</fullName>
    </submittedName>
</protein>
<evidence type="ECO:0000313" key="1">
    <source>
        <dbReference type="EMBL" id="CAB4853276.1"/>
    </source>
</evidence>
<gene>
    <name evidence="1" type="ORF">UFOPK3267_02803</name>
</gene>